<name>A0A0P7B105_9HYPO</name>
<protein>
    <submittedName>
        <fullName evidence="7">Uncharacterized protein</fullName>
    </submittedName>
</protein>
<keyword evidence="4" id="KW-1133">Transmembrane helix</keyword>
<dbReference type="AlphaFoldDB" id="A0A0P7B105"/>
<dbReference type="Proteomes" id="UP000050424">
    <property type="component" value="Unassembled WGS sequence"/>
</dbReference>
<keyword evidence="5" id="KW-0472">Membrane</keyword>
<evidence type="ECO:0000256" key="4">
    <source>
        <dbReference type="ARBA" id="ARBA00022989"/>
    </source>
</evidence>
<proteinExistence type="inferred from homology"/>
<dbReference type="PANTHER" id="PTHR11266:SF80">
    <property type="entry name" value="PEROXISOMAL MEMBRANE PROTEIN 2"/>
    <property type="match status" value="1"/>
</dbReference>
<evidence type="ECO:0000256" key="5">
    <source>
        <dbReference type="ARBA" id="ARBA00023136"/>
    </source>
</evidence>
<dbReference type="Pfam" id="PF04117">
    <property type="entry name" value="Mpv17_PMP22"/>
    <property type="match status" value="1"/>
</dbReference>
<comment type="similarity">
    <text evidence="2 6">Belongs to the peroxisomal membrane protein PXMP2/4 family.</text>
</comment>
<evidence type="ECO:0000313" key="7">
    <source>
        <dbReference type="EMBL" id="KPM39704.1"/>
    </source>
</evidence>
<comment type="subcellular location">
    <subcellularLocation>
        <location evidence="1">Membrane</location>
        <topology evidence="1">Multi-pass membrane protein</topology>
    </subcellularLocation>
</comment>
<dbReference type="OrthoDB" id="10267969at2759"/>
<organism evidence="7 8">
    <name type="scientific">Neonectria ditissima</name>
    <dbReference type="NCBI Taxonomy" id="78410"/>
    <lineage>
        <taxon>Eukaryota</taxon>
        <taxon>Fungi</taxon>
        <taxon>Dikarya</taxon>
        <taxon>Ascomycota</taxon>
        <taxon>Pezizomycotina</taxon>
        <taxon>Sordariomycetes</taxon>
        <taxon>Hypocreomycetidae</taxon>
        <taxon>Hypocreales</taxon>
        <taxon>Nectriaceae</taxon>
        <taxon>Neonectria</taxon>
    </lineage>
</organism>
<evidence type="ECO:0000256" key="6">
    <source>
        <dbReference type="RuleBase" id="RU363053"/>
    </source>
</evidence>
<dbReference type="STRING" id="78410.A0A0P7B105"/>
<keyword evidence="8" id="KW-1185">Reference proteome</keyword>
<dbReference type="InterPro" id="IPR007248">
    <property type="entry name" value="Mpv17_PMP22"/>
</dbReference>
<evidence type="ECO:0000313" key="8">
    <source>
        <dbReference type="Proteomes" id="UP000050424"/>
    </source>
</evidence>
<dbReference type="PANTHER" id="PTHR11266">
    <property type="entry name" value="PEROXISOMAL MEMBRANE PROTEIN 2, PXMP2 MPV17"/>
    <property type="match status" value="1"/>
</dbReference>
<dbReference type="GO" id="GO:0005778">
    <property type="term" value="C:peroxisomal membrane"/>
    <property type="evidence" value="ECO:0007669"/>
    <property type="project" value="TreeGrafter"/>
</dbReference>
<comment type="caution">
    <text evidence="7">The sequence shown here is derived from an EMBL/GenBank/DDBJ whole genome shotgun (WGS) entry which is preliminary data.</text>
</comment>
<evidence type="ECO:0000256" key="2">
    <source>
        <dbReference type="ARBA" id="ARBA00006824"/>
    </source>
</evidence>
<evidence type="ECO:0000256" key="3">
    <source>
        <dbReference type="ARBA" id="ARBA00022692"/>
    </source>
</evidence>
<sequence>MANASTHSPAVRKTSRLHRLPLNNYLSTNTLSLTRLLTALPKLNNKDSRTMALSDSPMVTAMVQSAALGGLANVLAQVISAYRTGSEVSIDWVPVFQFLLFNLISTPPNFLWQEFLESTFPAYPPPPHPKKSDAPPPPPKLSIRNTAIKLVLDQTVGAALNTLLFSTFTHSLRAALHPAPRITNLFKAISFWTGQGTLDLTRVDFDTVWAASCEEFWPILIAGWKLWPAVSLINFSAVKTVQGRNLVGSLAGVVWGIYMSLLSAQ</sequence>
<dbReference type="EMBL" id="LKCW01000100">
    <property type="protein sequence ID" value="KPM39704.1"/>
    <property type="molecule type" value="Genomic_DNA"/>
</dbReference>
<accession>A0A0P7B105</accession>
<keyword evidence="3" id="KW-0812">Transmembrane</keyword>
<reference evidence="7 8" key="1">
    <citation type="submission" date="2015-09" db="EMBL/GenBank/DDBJ databases">
        <title>Draft genome of a European isolate of the apple canker pathogen Neonectria ditissima.</title>
        <authorList>
            <person name="Gomez-Cortecero A."/>
            <person name="Harrison R.J."/>
            <person name="Armitage A.D."/>
        </authorList>
    </citation>
    <scope>NUCLEOTIDE SEQUENCE [LARGE SCALE GENOMIC DNA]</scope>
    <source>
        <strain evidence="7 8">R09/05</strain>
    </source>
</reference>
<evidence type="ECO:0000256" key="1">
    <source>
        <dbReference type="ARBA" id="ARBA00004141"/>
    </source>
</evidence>
<gene>
    <name evidence="7" type="ORF">AK830_g6855</name>
</gene>